<name>A0A835HP09_9MAGN</name>
<reference evidence="3 4" key="1">
    <citation type="submission" date="2020-10" db="EMBL/GenBank/DDBJ databases">
        <title>The Coptis chinensis genome and diversification of protoberbering-type alkaloids.</title>
        <authorList>
            <person name="Wang B."/>
            <person name="Shu S."/>
            <person name="Song C."/>
            <person name="Liu Y."/>
        </authorList>
    </citation>
    <scope>NUCLEOTIDE SEQUENCE [LARGE SCALE GENOMIC DNA]</scope>
    <source>
        <strain evidence="3">HL-2020</strain>
        <tissue evidence="3">Leaf</tissue>
    </source>
</reference>
<dbReference type="OrthoDB" id="2014733at2759"/>
<keyword evidence="4" id="KW-1185">Reference proteome</keyword>
<dbReference type="EMBL" id="JADFTS010000006">
    <property type="protein sequence ID" value="KAF9601563.1"/>
    <property type="molecule type" value="Genomic_DNA"/>
</dbReference>
<evidence type="ECO:0000256" key="2">
    <source>
        <dbReference type="SAM" id="Phobius"/>
    </source>
</evidence>
<feature type="transmembrane region" description="Helical" evidence="2">
    <location>
        <begin position="186"/>
        <end position="208"/>
    </location>
</feature>
<evidence type="ECO:0000313" key="3">
    <source>
        <dbReference type="EMBL" id="KAF9601563.1"/>
    </source>
</evidence>
<comment type="caution">
    <text evidence="3">The sequence shown here is derived from an EMBL/GenBank/DDBJ whole genome shotgun (WGS) entry which is preliminary data.</text>
</comment>
<keyword evidence="2" id="KW-0472">Membrane</keyword>
<dbReference type="Proteomes" id="UP000631114">
    <property type="component" value="Unassembled WGS sequence"/>
</dbReference>
<feature type="region of interest" description="Disordered" evidence="1">
    <location>
        <begin position="48"/>
        <end position="74"/>
    </location>
</feature>
<protein>
    <submittedName>
        <fullName evidence="3">Uncharacterized protein</fullName>
    </submittedName>
</protein>
<dbReference type="AlphaFoldDB" id="A0A835HP09"/>
<keyword evidence="2" id="KW-1133">Transmembrane helix</keyword>
<feature type="transmembrane region" description="Helical" evidence="2">
    <location>
        <begin position="214"/>
        <end position="232"/>
    </location>
</feature>
<evidence type="ECO:0000256" key="1">
    <source>
        <dbReference type="SAM" id="MobiDB-lite"/>
    </source>
</evidence>
<dbReference type="PANTHER" id="PTHR33874">
    <property type="entry name" value="RING FINGER PROTEIN"/>
    <property type="match status" value="1"/>
</dbReference>
<dbReference type="PANTHER" id="PTHR33874:SF1">
    <property type="entry name" value="RING FINGER PROTEIN"/>
    <property type="match status" value="1"/>
</dbReference>
<proteinExistence type="predicted"/>
<gene>
    <name evidence="3" type="ORF">IFM89_020419</name>
</gene>
<organism evidence="3 4">
    <name type="scientific">Coptis chinensis</name>
    <dbReference type="NCBI Taxonomy" id="261450"/>
    <lineage>
        <taxon>Eukaryota</taxon>
        <taxon>Viridiplantae</taxon>
        <taxon>Streptophyta</taxon>
        <taxon>Embryophyta</taxon>
        <taxon>Tracheophyta</taxon>
        <taxon>Spermatophyta</taxon>
        <taxon>Magnoliopsida</taxon>
        <taxon>Ranunculales</taxon>
        <taxon>Ranunculaceae</taxon>
        <taxon>Coptidoideae</taxon>
        <taxon>Coptis</taxon>
    </lineage>
</organism>
<sequence length="262" mass="29519">MDIKITNSNHSVIKTVSEGEFERDQLRVKRKTLQTVLEQCQRALELLSNKDGDEAQEEEVMDDHEGSSSASQCDDSETAELCHLLKSRVESPDFLEKLGSIHLSVSQHNAAEEVSSWDVINENDLWEEGNFGGGTDSDQECYVLVKQEDIVEGIACFTAAYLLSLKETKELSPSQLQEGELGYRKLLTFEGCMIMLFHGFFIILFHVITNYEYSKQPTSILWFIVALSKTFSLKKRKGKLQKAWNGSKFVYNVASWGATAVG</sequence>
<keyword evidence="2" id="KW-0812">Transmembrane</keyword>
<evidence type="ECO:0000313" key="4">
    <source>
        <dbReference type="Proteomes" id="UP000631114"/>
    </source>
</evidence>
<accession>A0A835HP09</accession>